<evidence type="ECO:0000313" key="1">
    <source>
        <dbReference type="EMBL" id="AFZ55727.1"/>
    </source>
</evidence>
<dbReference type="RefSeq" id="WP_015212383.1">
    <property type="nucleotide sequence ID" value="NC_019771.1"/>
</dbReference>
<organism evidence="1 2">
    <name type="scientific">Anabaena cylindrica (strain ATCC 27899 / PCC 7122)</name>
    <dbReference type="NCBI Taxonomy" id="272123"/>
    <lineage>
        <taxon>Bacteria</taxon>
        <taxon>Bacillati</taxon>
        <taxon>Cyanobacteriota</taxon>
        <taxon>Cyanophyceae</taxon>
        <taxon>Nostocales</taxon>
        <taxon>Nostocaceae</taxon>
        <taxon>Anabaena</taxon>
    </lineage>
</organism>
<protein>
    <submittedName>
        <fullName evidence="1">TPR repeat-containing protein</fullName>
    </submittedName>
</protein>
<dbReference type="AlphaFoldDB" id="K9ZAX5"/>
<gene>
    <name evidence="1" type="ordered locus">Anacy_0118</name>
</gene>
<evidence type="ECO:0000313" key="2">
    <source>
        <dbReference type="Proteomes" id="UP000010474"/>
    </source>
</evidence>
<dbReference type="PATRIC" id="fig|272123.3.peg.125"/>
<dbReference type="KEGG" id="acy:Anacy_0118"/>
<dbReference type="OrthoDB" id="135105at2"/>
<dbReference type="EMBL" id="CP003659">
    <property type="protein sequence ID" value="AFZ55727.1"/>
    <property type="molecule type" value="Genomic_DNA"/>
</dbReference>
<keyword evidence="2" id="KW-1185">Reference proteome</keyword>
<dbReference type="HOGENOM" id="CLU_1500531_0_0_3"/>
<reference evidence="2" key="1">
    <citation type="journal article" date="2013" name="Proc. Natl. Acad. Sci. U.S.A.">
        <title>Improving the coverage of the cyanobacterial phylum using diversity-driven genome sequencing.</title>
        <authorList>
            <person name="Shih P.M."/>
            <person name="Wu D."/>
            <person name="Latifi A."/>
            <person name="Axen S.D."/>
            <person name="Fewer D.P."/>
            <person name="Talla E."/>
            <person name="Calteau A."/>
            <person name="Cai F."/>
            <person name="Tandeau de Marsac N."/>
            <person name="Rippka R."/>
            <person name="Herdman M."/>
            <person name="Sivonen K."/>
            <person name="Coursin T."/>
            <person name="Laurent T."/>
            <person name="Goodwin L."/>
            <person name="Nolan M."/>
            <person name="Davenport K.W."/>
            <person name="Han C.S."/>
            <person name="Rubin E.M."/>
            <person name="Eisen J.A."/>
            <person name="Woyke T."/>
            <person name="Gugger M."/>
            <person name="Kerfeld C.A."/>
        </authorList>
    </citation>
    <scope>NUCLEOTIDE SEQUENCE [LARGE SCALE GENOMIC DNA]</scope>
    <source>
        <strain evidence="2">ATCC 27899 / PCC 7122</strain>
    </source>
</reference>
<dbReference type="Proteomes" id="UP000010474">
    <property type="component" value="Chromosome"/>
</dbReference>
<proteinExistence type="predicted"/>
<dbReference type="eggNOG" id="COG0457">
    <property type="taxonomic scope" value="Bacteria"/>
</dbReference>
<dbReference type="STRING" id="272123.Anacy_0118"/>
<accession>K9ZAX5</accession>
<name>K9ZAX5_ANACC</name>
<sequence length="179" mass="21291">MNLELSDWDQDVPAEEYEEYENLITALKRKEGFGLFFVQCLNREAEQLINKISHFLPDKNIQVLRLTEPIDTLYDQLLNIYTNKRFDILLITGLEYSLYKYEKQQFGEITETHYSDLSNVPPILDHLNQKRELIRDKIPVIFVFLGHPFVIDYFIHRSQDFFDWKSSSVLKLTTIPELV</sequence>